<accession>W0EWB4</accession>
<dbReference type="KEGG" id="nso:NIASO_07750"/>
<dbReference type="PANTHER" id="PTHR34408:SF1">
    <property type="entry name" value="GLYCOSYL HYDROLASE FAMILY 19 DOMAIN-CONTAINING PROTEIN HI_1415"/>
    <property type="match status" value="1"/>
</dbReference>
<proteinExistence type="predicted"/>
<dbReference type="SUPFAM" id="SSF53955">
    <property type="entry name" value="Lysozyme-like"/>
    <property type="match status" value="1"/>
</dbReference>
<evidence type="ECO:0000313" key="2">
    <source>
        <dbReference type="Proteomes" id="UP000003586"/>
    </source>
</evidence>
<dbReference type="RefSeq" id="WP_008584843.1">
    <property type="nucleotide sequence ID" value="NZ_CP007035.1"/>
</dbReference>
<name>W0EWB4_9BACT</name>
<dbReference type="AlphaFoldDB" id="W0EWB4"/>
<gene>
    <name evidence="1" type="ORF">NIASO_07750</name>
</gene>
<reference evidence="1 2" key="1">
    <citation type="submission" date="2013-12" db="EMBL/GenBank/DDBJ databases">
        <authorList>
            <consortium name="DOE Joint Genome Institute"/>
            <person name="Eisen J."/>
            <person name="Huntemann M."/>
            <person name="Han J."/>
            <person name="Chen A."/>
            <person name="Kyrpides N."/>
            <person name="Mavromatis K."/>
            <person name="Markowitz V."/>
            <person name="Palaniappan K."/>
            <person name="Ivanova N."/>
            <person name="Schaumberg A."/>
            <person name="Pati A."/>
            <person name="Liolios K."/>
            <person name="Nordberg H.P."/>
            <person name="Cantor M.N."/>
            <person name="Hua S.X."/>
            <person name="Woyke T."/>
        </authorList>
    </citation>
    <scope>NUCLEOTIDE SEQUENCE [LARGE SCALE GENOMIC DNA]</scope>
    <source>
        <strain evidence="2">DSM 19437</strain>
    </source>
</reference>
<protein>
    <submittedName>
        <fullName evidence="1">Lytic enzyme</fullName>
    </submittedName>
</protein>
<keyword evidence="2" id="KW-1185">Reference proteome</keyword>
<dbReference type="PANTHER" id="PTHR34408">
    <property type="entry name" value="FAMILY PROTEIN, PUTATIVE-RELATED"/>
    <property type="match status" value="1"/>
</dbReference>
<dbReference type="OrthoDB" id="882303at2"/>
<dbReference type="HOGENOM" id="CLU_073833_2_0_10"/>
<dbReference type="Gene3D" id="1.10.530.10">
    <property type="match status" value="1"/>
</dbReference>
<organism evidence="1 2">
    <name type="scientific">Niabella soli DSM 19437</name>
    <dbReference type="NCBI Taxonomy" id="929713"/>
    <lineage>
        <taxon>Bacteria</taxon>
        <taxon>Pseudomonadati</taxon>
        <taxon>Bacteroidota</taxon>
        <taxon>Chitinophagia</taxon>
        <taxon>Chitinophagales</taxon>
        <taxon>Chitinophagaceae</taxon>
        <taxon>Niabella</taxon>
    </lineage>
</organism>
<dbReference type="Proteomes" id="UP000003586">
    <property type="component" value="Chromosome"/>
</dbReference>
<dbReference type="STRING" id="929713.NIASO_07750"/>
<evidence type="ECO:0000313" key="1">
    <source>
        <dbReference type="EMBL" id="AHF15077.1"/>
    </source>
</evidence>
<dbReference type="InterPro" id="IPR023346">
    <property type="entry name" value="Lysozyme-like_dom_sf"/>
</dbReference>
<dbReference type="eggNOG" id="COG3179">
    <property type="taxonomic scope" value="Bacteria"/>
</dbReference>
<dbReference type="InterPro" id="IPR052354">
    <property type="entry name" value="Cell_Wall_Dynamics_Protein"/>
</dbReference>
<dbReference type="EMBL" id="CP007035">
    <property type="protein sequence ID" value="AHF15077.1"/>
    <property type="molecule type" value="Genomic_DNA"/>
</dbReference>
<sequence length="209" mass="23639">MNITLDQLMKIMPQARTQLAQHFLDEFNAQLPEYDIDSPLRIAAYLAQGAYESGELRELVENMYYTTPQRLQQVWPSRFPTVASALPYTKNPEKLGNFVYANRMGNGDAASGDGYRYRGRGWFNGTGKAFYQEMTNLTKHDFITSPDDMAIPQYAVLSACREWADSRLNQYADAGDFTKITKIINGGLTGLNGRLVYYLKAKKVFGIDS</sequence>